<dbReference type="InterPro" id="IPR011075">
    <property type="entry name" value="TetR_C"/>
</dbReference>
<dbReference type="PRINTS" id="PR00455">
    <property type="entry name" value="HTHTETR"/>
</dbReference>
<comment type="caution">
    <text evidence="6">The sequence shown here is derived from an EMBL/GenBank/DDBJ whole genome shotgun (WGS) entry which is preliminary data.</text>
</comment>
<evidence type="ECO:0000256" key="4">
    <source>
        <dbReference type="PROSITE-ProRule" id="PRU00335"/>
    </source>
</evidence>
<keyword evidence="2 4" id="KW-0238">DNA-binding</keyword>
<dbReference type="EMBL" id="SODV01000001">
    <property type="protein sequence ID" value="TDX01324.1"/>
    <property type="molecule type" value="Genomic_DNA"/>
</dbReference>
<dbReference type="SUPFAM" id="SSF46689">
    <property type="entry name" value="Homeodomain-like"/>
    <property type="match status" value="1"/>
</dbReference>
<reference evidence="6 7" key="1">
    <citation type="submission" date="2019-03" db="EMBL/GenBank/DDBJ databases">
        <title>Genomic Encyclopedia of Type Strains, Phase IV (KMG-IV): sequencing the most valuable type-strain genomes for metagenomic binning, comparative biology and taxonomic classification.</title>
        <authorList>
            <person name="Goeker M."/>
        </authorList>
    </citation>
    <scope>NUCLEOTIDE SEQUENCE [LARGE SCALE GENOMIC DNA]</scope>
    <source>
        <strain evidence="6 7">DSM 100059</strain>
    </source>
</reference>
<name>A0A4R8DSS3_9BACT</name>
<evidence type="ECO:0000256" key="3">
    <source>
        <dbReference type="ARBA" id="ARBA00023163"/>
    </source>
</evidence>
<dbReference type="InterPro" id="IPR001647">
    <property type="entry name" value="HTH_TetR"/>
</dbReference>
<keyword evidence="7" id="KW-1185">Reference proteome</keyword>
<keyword evidence="3" id="KW-0804">Transcription</keyword>
<evidence type="ECO:0000313" key="6">
    <source>
        <dbReference type="EMBL" id="TDX01324.1"/>
    </source>
</evidence>
<dbReference type="Pfam" id="PF16925">
    <property type="entry name" value="TetR_C_13"/>
    <property type="match status" value="1"/>
</dbReference>
<dbReference type="Proteomes" id="UP000294498">
    <property type="component" value="Unassembled WGS sequence"/>
</dbReference>
<evidence type="ECO:0000313" key="7">
    <source>
        <dbReference type="Proteomes" id="UP000294498"/>
    </source>
</evidence>
<dbReference type="OrthoDB" id="9809772at2"/>
<accession>A0A4R8DSS3</accession>
<evidence type="ECO:0000256" key="2">
    <source>
        <dbReference type="ARBA" id="ARBA00023125"/>
    </source>
</evidence>
<dbReference type="PANTHER" id="PTHR47506:SF1">
    <property type="entry name" value="HTH-TYPE TRANSCRIPTIONAL REGULATOR YJDC"/>
    <property type="match status" value="1"/>
</dbReference>
<sequence length="188" mass="21280">MMEPRPTREKILDLADEFIRLRGYNAFSYKDISDVLGVKPAAIHYHFPTKEALGAATLAREITDFRTHSTGWEALPYEEQLRNLVALFAGYRERGLICIVGSMCPDFDTLPPAVQEQLKMLSVEILDWVTTVLEEGRCQKALRFDGAAADRALLLISMLMSALLLSRVHGEELFYRMTTQLQKDLIAS</sequence>
<evidence type="ECO:0000256" key="1">
    <source>
        <dbReference type="ARBA" id="ARBA00023015"/>
    </source>
</evidence>
<dbReference type="PROSITE" id="PS50977">
    <property type="entry name" value="HTH_TETR_2"/>
    <property type="match status" value="1"/>
</dbReference>
<organism evidence="6 7">
    <name type="scientific">Dinghuibacter silviterrae</name>
    <dbReference type="NCBI Taxonomy" id="1539049"/>
    <lineage>
        <taxon>Bacteria</taxon>
        <taxon>Pseudomonadati</taxon>
        <taxon>Bacteroidota</taxon>
        <taxon>Chitinophagia</taxon>
        <taxon>Chitinophagales</taxon>
        <taxon>Chitinophagaceae</taxon>
        <taxon>Dinghuibacter</taxon>
    </lineage>
</organism>
<dbReference type="InterPro" id="IPR036271">
    <property type="entry name" value="Tet_transcr_reg_TetR-rel_C_sf"/>
</dbReference>
<proteinExistence type="predicted"/>
<keyword evidence="1" id="KW-0805">Transcription regulation</keyword>
<dbReference type="InterPro" id="IPR009057">
    <property type="entry name" value="Homeodomain-like_sf"/>
</dbReference>
<dbReference type="Gene3D" id="1.10.357.10">
    <property type="entry name" value="Tetracycline Repressor, domain 2"/>
    <property type="match status" value="1"/>
</dbReference>
<dbReference type="RefSeq" id="WP_133993760.1">
    <property type="nucleotide sequence ID" value="NZ_SODV01000001.1"/>
</dbReference>
<evidence type="ECO:0000259" key="5">
    <source>
        <dbReference type="PROSITE" id="PS50977"/>
    </source>
</evidence>
<feature type="domain" description="HTH tetR-type" evidence="5">
    <location>
        <begin position="5"/>
        <end position="65"/>
    </location>
</feature>
<dbReference type="Pfam" id="PF00440">
    <property type="entry name" value="TetR_N"/>
    <property type="match status" value="1"/>
</dbReference>
<dbReference type="AlphaFoldDB" id="A0A4R8DSS3"/>
<dbReference type="SUPFAM" id="SSF48498">
    <property type="entry name" value="Tetracyclin repressor-like, C-terminal domain"/>
    <property type="match status" value="1"/>
</dbReference>
<dbReference type="GO" id="GO:0003677">
    <property type="term" value="F:DNA binding"/>
    <property type="evidence" value="ECO:0007669"/>
    <property type="project" value="UniProtKB-UniRule"/>
</dbReference>
<feature type="DNA-binding region" description="H-T-H motif" evidence="4">
    <location>
        <begin position="28"/>
        <end position="47"/>
    </location>
</feature>
<dbReference type="PANTHER" id="PTHR47506">
    <property type="entry name" value="TRANSCRIPTIONAL REGULATORY PROTEIN"/>
    <property type="match status" value="1"/>
</dbReference>
<protein>
    <submittedName>
        <fullName evidence="6">TetR family transcriptional regulator</fullName>
    </submittedName>
</protein>
<gene>
    <name evidence="6" type="ORF">EDB95_2357</name>
</gene>